<dbReference type="RefSeq" id="XP_031556918.1">
    <property type="nucleotide sequence ID" value="XM_031701058.1"/>
</dbReference>
<evidence type="ECO:0000256" key="1">
    <source>
        <dbReference type="SAM" id="MobiDB-lite"/>
    </source>
</evidence>
<feature type="compositionally biased region" description="Low complexity" evidence="1">
    <location>
        <begin position="115"/>
        <end position="124"/>
    </location>
</feature>
<feature type="compositionally biased region" description="Basic and acidic residues" evidence="1">
    <location>
        <begin position="136"/>
        <end position="152"/>
    </location>
</feature>
<evidence type="ECO:0000313" key="3">
    <source>
        <dbReference type="RefSeq" id="XP_031556917.1"/>
    </source>
</evidence>
<feature type="compositionally biased region" description="Basic and acidic residues" evidence="1">
    <location>
        <begin position="166"/>
        <end position="199"/>
    </location>
</feature>
<gene>
    <name evidence="3 4 5" type="primary">LOC116293607</name>
</gene>
<feature type="compositionally biased region" description="Polar residues" evidence="1">
    <location>
        <begin position="70"/>
        <end position="83"/>
    </location>
</feature>
<name>A0A6P8HPD5_ACTTE</name>
<feature type="compositionally biased region" description="Basic and acidic residues" evidence="1">
    <location>
        <begin position="438"/>
        <end position="451"/>
    </location>
</feature>
<dbReference type="KEGG" id="aten:116293607"/>
<feature type="compositionally biased region" description="Basic and acidic residues" evidence="1">
    <location>
        <begin position="213"/>
        <end position="243"/>
    </location>
</feature>
<dbReference type="RefSeq" id="XP_031556919.1">
    <property type="nucleotide sequence ID" value="XM_031701059.1"/>
</dbReference>
<dbReference type="Proteomes" id="UP000515163">
    <property type="component" value="Unplaced"/>
</dbReference>
<feature type="compositionally biased region" description="Low complexity" evidence="1">
    <location>
        <begin position="153"/>
        <end position="165"/>
    </location>
</feature>
<dbReference type="OrthoDB" id="10343247at2759"/>
<feature type="compositionally biased region" description="Basic and acidic residues" evidence="1">
    <location>
        <begin position="375"/>
        <end position="390"/>
    </location>
</feature>
<feature type="region of interest" description="Disordered" evidence="1">
    <location>
        <begin position="529"/>
        <end position="597"/>
    </location>
</feature>
<feature type="compositionally biased region" description="Basic and acidic residues" evidence="1">
    <location>
        <begin position="317"/>
        <end position="326"/>
    </location>
</feature>
<feature type="compositionally biased region" description="Low complexity" evidence="1">
    <location>
        <begin position="200"/>
        <end position="212"/>
    </location>
</feature>
<feature type="compositionally biased region" description="Basic and acidic residues" evidence="1">
    <location>
        <begin position="86"/>
        <end position="109"/>
    </location>
</feature>
<feature type="region of interest" description="Disordered" evidence="1">
    <location>
        <begin position="284"/>
        <end position="471"/>
    </location>
</feature>
<feature type="unsure residue" description="D or N" evidence="4">
    <location>
        <position position="435"/>
    </location>
</feature>
<feature type="compositionally biased region" description="Basic and acidic residues" evidence="1">
    <location>
        <begin position="532"/>
        <end position="571"/>
    </location>
</feature>
<feature type="region of interest" description="Disordered" evidence="1">
    <location>
        <begin position="1"/>
        <end position="243"/>
    </location>
</feature>
<dbReference type="AlphaFoldDB" id="A0A6P8HPD5"/>
<feature type="compositionally biased region" description="Low complexity" evidence="1">
    <location>
        <begin position="58"/>
        <end position="69"/>
    </location>
</feature>
<feature type="compositionally biased region" description="Basic and acidic residues" evidence="1">
    <location>
        <begin position="671"/>
        <end position="683"/>
    </location>
</feature>
<feature type="compositionally biased region" description="Basic and acidic residues" evidence="1">
    <location>
        <begin position="336"/>
        <end position="356"/>
    </location>
</feature>
<evidence type="ECO:0000313" key="2">
    <source>
        <dbReference type="Proteomes" id="UP000515163"/>
    </source>
</evidence>
<feature type="region of interest" description="Disordered" evidence="1">
    <location>
        <begin position="663"/>
        <end position="693"/>
    </location>
</feature>
<feature type="compositionally biased region" description="Polar residues" evidence="1">
    <location>
        <begin position="284"/>
        <end position="293"/>
    </location>
</feature>
<keyword evidence="2" id="KW-1185">Reference proteome</keyword>
<sequence>MKKLLHKDKKDKEEKKKDKEEKKKEKKEKKDKSKKSKKDKHSASTSSIDEVPESPGATSQSTTVVTKTTIASDSDGATKTTIVKETVQEKSGERVSETKTEEKVTEDLNGKNVTKETTTTTITESEPDQPIQIKTVVKETNNETPQGEERVVVTETSSEVKSVPSTREDLTESDKPAIESKTVVEETKSETPQGEERVVVTKTSSEVKSVPSTREDFTESDKPAIESKTVVEETKRETPQGKERVVITKRSTEVKSVPSTREFLMENFPEQAGFETRRHIQQKVVQDSSQPTHVSERTVIREVSDGGETVKTVTKVVSDEGGKRETTTTTTLGGVNDREDAKDDSSPNEHRDEDKNGIIPEDVNRKTSLPEWLDDIPHESTPKGKAKIDDSIEIPSPPLQRKEPQEKVKPTGPKVIEEIHPVEESKDNILDLLDDLENAGKSKPKEDKPEPPEEIPFTYEPKKPDKKVYSGVPVTEKVDNVKSANKAETAGIDFASLEKKEEPKPTRTVQQTHVRKVITNNGDTVETVTKTTTDDEGRVKKTETKTISGRDQKPKESHDVNFNVKESDKPKTSPKTNKRNLHDGEAMKNAKNVIEDVGDDTDDEREILEEIIVVERKRKARIPKSFVPYEKERPKGVLPIDMLIERQSRPLKLPPVGRRVNETVEQQNQNRKSEIPDLNELDRLLTAMEEEGK</sequence>
<evidence type="ECO:0000313" key="5">
    <source>
        <dbReference type="RefSeq" id="XP_031556919.1"/>
    </source>
</evidence>
<organism evidence="2 4">
    <name type="scientific">Actinia tenebrosa</name>
    <name type="common">Australian red waratah sea anemone</name>
    <dbReference type="NCBI Taxonomy" id="6105"/>
    <lineage>
        <taxon>Eukaryota</taxon>
        <taxon>Metazoa</taxon>
        <taxon>Cnidaria</taxon>
        <taxon>Anthozoa</taxon>
        <taxon>Hexacorallia</taxon>
        <taxon>Actiniaria</taxon>
        <taxon>Actiniidae</taxon>
        <taxon>Actinia</taxon>
    </lineage>
</organism>
<dbReference type="RefSeq" id="XP_031556917.1">
    <property type="nucleotide sequence ID" value="XM_031701057.1"/>
</dbReference>
<feature type="compositionally biased region" description="Basic and acidic residues" evidence="1">
    <location>
        <begin position="400"/>
        <end position="429"/>
    </location>
</feature>
<proteinExistence type="predicted"/>
<accession>A0A6P8HPD5</accession>
<protein>
    <submittedName>
        <fullName evidence="3 4">Glutamic acid-rich protein-like</fullName>
    </submittedName>
</protein>
<feature type="compositionally biased region" description="Basic and acidic residues" evidence="1">
    <location>
        <begin position="8"/>
        <end position="31"/>
    </location>
</feature>
<feature type="compositionally biased region" description="Basic and acidic residues" evidence="1">
    <location>
        <begin position="294"/>
        <end position="304"/>
    </location>
</feature>
<reference evidence="3 4" key="1">
    <citation type="submission" date="2025-04" db="UniProtKB">
        <authorList>
            <consortium name="RefSeq"/>
        </authorList>
    </citation>
    <scope>IDENTIFICATION</scope>
    <source>
        <tissue evidence="3 4">Tentacle</tissue>
    </source>
</reference>
<evidence type="ECO:0000313" key="4">
    <source>
        <dbReference type="RefSeq" id="XP_031556918.1"/>
    </source>
</evidence>